<proteinExistence type="predicted"/>
<sequence>MADNILYNFGANAGSLTDINGMLNNIQEVRQDISSIFTTLMSVYEGEGATALSAAHQKIDGMLDEAVNTTINTQKQAQDQQDAMQSLDRANAAAF</sequence>
<dbReference type="SUPFAM" id="SSF140453">
    <property type="entry name" value="EsxAB dimer-like"/>
    <property type="match status" value="1"/>
</dbReference>
<gene>
    <name evidence="2" type="ORF">RMCC_4946</name>
</gene>
<name>A0A100WH51_MYCCR</name>
<dbReference type="Gene3D" id="1.10.287.1060">
    <property type="entry name" value="ESAT-6-like"/>
    <property type="match status" value="1"/>
</dbReference>
<dbReference type="STRING" id="228230.RMCC_4946"/>
<evidence type="ECO:0000256" key="1">
    <source>
        <dbReference type="SAM" id="MobiDB-lite"/>
    </source>
</evidence>
<feature type="compositionally biased region" description="Low complexity" evidence="1">
    <location>
        <begin position="74"/>
        <end position="85"/>
    </location>
</feature>
<dbReference type="AlphaFoldDB" id="A0A100WH51"/>
<reference evidence="3" key="2">
    <citation type="submission" date="2016-02" db="EMBL/GenBank/DDBJ databases">
        <title>Draft genome sequence of five rapidly growing Mycobacterium species.</title>
        <authorList>
            <person name="Katahira K."/>
            <person name="Gotou Y."/>
            <person name="Iida K."/>
            <person name="Ogura Y."/>
            <person name="Hayashi T."/>
        </authorList>
    </citation>
    <scope>NUCLEOTIDE SEQUENCE [LARGE SCALE GENOMIC DNA]</scope>
    <source>
        <strain evidence="3">JCM15298</strain>
    </source>
</reference>
<dbReference type="RefSeq" id="WP_062658828.1">
    <property type="nucleotide sequence ID" value="NZ_BCSY01000078.1"/>
</dbReference>
<dbReference type="OrthoDB" id="4626780at2"/>
<reference evidence="3" key="1">
    <citation type="journal article" date="2016" name="Genome Announc.">
        <title>Draft Genome Sequences of Five Rapidly Growing Mycobacterium Species, M. thermoresistibile, M. fortuitum subsp. acetamidolyticum, M. canariasense, M. brisbanense, and M. novocastrense.</title>
        <authorList>
            <person name="Katahira K."/>
            <person name="Ogura Y."/>
            <person name="Gotoh Y."/>
            <person name="Hayashi T."/>
        </authorList>
    </citation>
    <scope>NUCLEOTIDE SEQUENCE [LARGE SCALE GENOMIC DNA]</scope>
    <source>
        <strain evidence="3">JCM15298</strain>
    </source>
</reference>
<accession>A0A100WH51</accession>
<dbReference type="EMBL" id="BCSY01000078">
    <property type="protein sequence ID" value="GAS97981.1"/>
    <property type="molecule type" value="Genomic_DNA"/>
</dbReference>
<organism evidence="2 3">
    <name type="scientific">Mycolicibacterium canariasense</name>
    <name type="common">Mycobacterium canariasense</name>
    <dbReference type="NCBI Taxonomy" id="228230"/>
    <lineage>
        <taxon>Bacteria</taxon>
        <taxon>Bacillati</taxon>
        <taxon>Actinomycetota</taxon>
        <taxon>Actinomycetes</taxon>
        <taxon>Mycobacteriales</taxon>
        <taxon>Mycobacteriaceae</taxon>
        <taxon>Mycolicibacterium</taxon>
    </lineage>
</organism>
<evidence type="ECO:0000313" key="2">
    <source>
        <dbReference type="EMBL" id="GAS97981.1"/>
    </source>
</evidence>
<protein>
    <recommendedName>
        <fullName evidence="4">ESAT-6-like protein</fullName>
    </recommendedName>
</protein>
<comment type="caution">
    <text evidence="2">The sequence shown here is derived from an EMBL/GenBank/DDBJ whole genome shotgun (WGS) entry which is preliminary data.</text>
</comment>
<keyword evidence="3" id="KW-1185">Reference proteome</keyword>
<dbReference type="Proteomes" id="UP000069443">
    <property type="component" value="Unassembled WGS sequence"/>
</dbReference>
<feature type="region of interest" description="Disordered" evidence="1">
    <location>
        <begin position="72"/>
        <end position="95"/>
    </location>
</feature>
<dbReference type="InterPro" id="IPR036689">
    <property type="entry name" value="ESAT-6-like_sf"/>
</dbReference>
<evidence type="ECO:0000313" key="3">
    <source>
        <dbReference type="Proteomes" id="UP000069443"/>
    </source>
</evidence>
<evidence type="ECO:0008006" key="4">
    <source>
        <dbReference type="Google" id="ProtNLM"/>
    </source>
</evidence>